<dbReference type="Gene3D" id="2.60.40.420">
    <property type="entry name" value="Cupredoxins - blue copper proteins"/>
    <property type="match status" value="3"/>
</dbReference>
<dbReference type="PROSITE" id="PS00080">
    <property type="entry name" value="MULTICOPPER_OXIDASE2"/>
    <property type="match status" value="1"/>
</dbReference>
<dbReference type="RefSeq" id="WP_173056299.1">
    <property type="nucleotide sequence ID" value="NZ_BAABGO010000001.1"/>
</dbReference>
<evidence type="ECO:0000256" key="5">
    <source>
        <dbReference type="SAM" id="Phobius"/>
    </source>
</evidence>
<dbReference type="EMBL" id="BLPF01000001">
    <property type="protein sequence ID" value="GFJ78554.1"/>
    <property type="molecule type" value="Genomic_DNA"/>
</dbReference>
<feature type="domain" description="Plastocyanin-like" evidence="6">
    <location>
        <begin position="499"/>
        <end position="602"/>
    </location>
</feature>
<dbReference type="InterPro" id="IPR002355">
    <property type="entry name" value="Cu_oxidase_Cu_BS"/>
</dbReference>
<feature type="transmembrane region" description="Helical" evidence="5">
    <location>
        <begin position="107"/>
        <end position="129"/>
    </location>
</feature>
<feature type="region of interest" description="Disordered" evidence="4">
    <location>
        <begin position="188"/>
        <end position="208"/>
    </location>
</feature>
<feature type="transmembrane region" description="Helical" evidence="5">
    <location>
        <begin position="69"/>
        <end position="87"/>
    </location>
</feature>
<dbReference type="Pfam" id="PF07732">
    <property type="entry name" value="Cu-oxidase_3"/>
    <property type="match status" value="1"/>
</dbReference>
<keyword evidence="2" id="KW-0560">Oxidoreductase</keyword>
<organism evidence="8 9">
    <name type="scientific">Phytohabitans houttuyneae</name>
    <dbReference type="NCBI Taxonomy" id="1076126"/>
    <lineage>
        <taxon>Bacteria</taxon>
        <taxon>Bacillati</taxon>
        <taxon>Actinomycetota</taxon>
        <taxon>Actinomycetes</taxon>
        <taxon>Micromonosporales</taxon>
        <taxon>Micromonosporaceae</taxon>
    </lineage>
</organism>
<dbReference type="InterPro" id="IPR011707">
    <property type="entry name" value="Cu-oxidase-like_N"/>
</dbReference>
<keyword evidence="5" id="KW-0472">Membrane</keyword>
<dbReference type="CDD" id="cd04202">
    <property type="entry name" value="CuRO_D2_2dMcoN_like"/>
    <property type="match status" value="1"/>
</dbReference>
<proteinExistence type="predicted"/>
<dbReference type="GO" id="GO:0005507">
    <property type="term" value="F:copper ion binding"/>
    <property type="evidence" value="ECO:0007669"/>
    <property type="project" value="InterPro"/>
</dbReference>
<sequence>MSTAQLIALDLLVTLLAAAGWVSAGVAAAARRARAALALLAVAVVVTLVRVTTAVALATGGWWFAQDRVVLTGPLLGVAGLAAVLSAGPRLLSAVRAGAPGNAPTVVVPLLVAGYAGAAGLLLPLLAGYPATWSEAFVVVALVAAAGLVTWRVAAAGPPLWTFLPVLAMGLAGVGAGFATGADLDAGGGPTTRHPEGHGVSVADLRGPTTPAPGGRVRRYALTARQTTVQVGGRTVEAWGYNGQVPGPPITAEQGDLIEVTLRNDDIARGVTLHWHGYDVPAGEDGAPGVTQDAVRPGGEFVYRFRADQVGTYWYHTHQASDVGVKMGLYGTLVVGPPAKGLDLTVPVHTFGGTTVTGVAGTPQAAPGTPVRLRLVNTDSVPHRFTLAGAAYRLVAVDGGDLSGPGELREVELRLPAGGRYDLAFTMPDAAVALHLDGGEGLRLGGGEPQPAPKGWPELDITRYGTPATTPFGPDSRFDRSFTLVLDRAIALVDGVPRYAFTVNGRALPNVPTQLVREGDLVELTVANRGFDTHPWHLHGHRVLVLERDGRRVSGSPLWLDTFDVRPGEVWRVAFRANNPGEWMNHCHNLAHAAQGMSLHLRYDGVTTPFHGDHGG</sequence>
<feature type="transmembrane region" description="Helical" evidence="5">
    <location>
        <begin position="136"/>
        <end position="154"/>
    </location>
</feature>
<reference evidence="8 9" key="2">
    <citation type="submission" date="2020-03" db="EMBL/GenBank/DDBJ databases">
        <authorList>
            <person name="Ichikawa N."/>
            <person name="Kimura A."/>
            <person name="Kitahashi Y."/>
            <person name="Uohara A."/>
        </authorList>
    </citation>
    <scope>NUCLEOTIDE SEQUENCE [LARGE SCALE GENOMIC DNA]</scope>
    <source>
        <strain evidence="8 9">NBRC 108639</strain>
    </source>
</reference>
<gene>
    <name evidence="8" type="ORF">Phou_027340</name>
</gene>
<keyword evidence="9" id="KW-1185">Reference proteome</keyword>
<dbReference type="PANTHER" id="PTHR11709:SF394">
    <property type="entry name" value="FI03373P-RELATED"/>
    <property type="match status" value="1"/>
</dbReference>
<dbReference type="Proteomes" id="UP000482800">
    <property type="component" value="Unassembled WGS sequence"/>
</dbReference>
<dbReference type="InterPro" id="IPR008972">
    <property type="entry name" value="Cupredoxin"/>
</dbReference>
<keyword evidence="1" id="KW-0479">Metal-binding</keyword>
<evidence type="ECO:0000259" key="6">
    <source>
        <dbReference type="Pfam" id="PF07731"/>
    </source>
</evidence>
<evidence type="ECO:0000256" key="2">
    <source>
        <dbReference type="ARBA" id="ARBA00023002"/>
    </source>
</evidence>
<reference evidence="8 9" key="1">
    <citation type="submission" date="2020-03" db="EMBL/GenBank/DDBJ databases">
        <title>Whole genome shotgun sequence of Phytohabitans houttuyneae NBRC 108639.</title>
        <authorList>
            <person name="Komaki H."/>
            <person name="Tamura T."/>
        </authorList>
    </citation>
    <scope>NUCLEOTIDE SEQUENCE [LARGE SCALE GENOMIC DNA]</scope>
    <source>
        <strain evidence="8 9">NBRC 108639</strain>
    </source>
</reference>
<feature type="domain" description="Plastocyanin-like" evidence="7">
    <location>
        <begin position="225"/>
        <end position="338"/>
    </location>
</feature>
<dbReference type="PANTHER" id="PTHR11709">
    <property type="entry name" value="MULTI-COPPER OXIDASE"/>
    <property type="match status" value="1"/>
</dbReference>
<evidence type="ECO:0000256" key="1">
    <source>
        <dbReference type="ARBA" id="ARBA00022723"/>
    </source>
</evidence>
<evidence type="ECO:0008006" key="10">
    <source>
        <dbReference type="Google" id="ProtNLM"/>
    </source>
</evidence>
<keyword evidence="3" id="KW-0186">Copper</keyword>
<accession>A0A6V8K493</accession>
<protein>
    <recommendedName>
        <fullName evidence="10">Multicopper oxidase</fullName>
    </recommendedName>
</protein>
<keyword evidence="5" id="KW-1133">Transmembrane helix</keyword>
<dbReference type="Pfam" id="PF07731">
    <property type="entry name" value="Cu-oxidase_2"/>
    <property type="match status" value="1"/>
</dbReference>
<evidence type="ECO:0000313" key="9">
    <source>
        <dbReference type="Proteomes" id="UP000482800"/>
    </source>
</evidence>
<dbReference type="SUPFAM" id="SSF49503">
    <property type="entry name" value="Cupredoxins"/>
    <property type="match status" value="3"/>
</dbReference>
<dbReference type="GO" id="GO:0016491">
    <property type="term" value="F:oxidoreductase activity"/>
    <property type="evidence" value="ECO:0007669"/>
    <property type="project" value="UniProtKB-KW"/>
</dbReference>
<evidence type="ECO:0000313" key="8">
    <source>
        <dbReference type="EMBL" id="GFJ78554.1"/>
    </source>
</evidence>
<feature type="transmembrane region" description="Helical" evidence="5">
    <location>
        <begin position="39"/>
        <end position="62"/>
    </location>
</feature>
<dbReference type="InterPro" id="IPR011706">
    <property type="entry name" value="Cu-oxidase_C"/>
</dbReference>
<feature type="transmembrane region" description="Helical" evidence="5">
    <location>
        <begin position="160"/>
        <end position="179"/>
    </location>
</feature>
<evidence type="ECO:0000259" key="7">
    <source>
        <dbReference type="Pfam" id="PF07732"/>
    </source>
</evidence>
<name>A0A6V8K493_9ACTN</name>
<evidence type="ECO:0000256" key="4">
    <source>
        <dbReference type="SAM" id="MobiDB-lite"/>
    </source>
</evidence>
<dbReference type="InterPro" id="IPR045087">
    <property type="entry name" value="Cu-oxidase_fam"/>
</dbReference>
<evidence type="ECO:0000256" key="3">
    <source>
        <dbReference type="ARBA" id="ARBA00023008"/>
    </source>
</evidence>
<dbReference type="AlphaFoldDB" id="A0A6V8K493"/>
<keyword evidence="5" id="KW-0812">Transmembrane</keyword>
<comment type="caution">
    <text evidence="8">The sequence shown here is derived from an EMBL/GenBank/DDBJ whole genome shotgun (WGS) entry which is preliminary data.</text>
</comment>